<protein>
    <submittedName>
        <fullName evidence="2">PREDICTED: lachrymatory-factor synthase</fullName>
    </submittedName>
    <submittedName>
        <fullName evidence="1">Polyketide cyclase/dehydrase and lipid transport superfamily protein</fullName>
    </submittedName>
</protein>
<dbReference type="InterPro" id="IPR023393">
    <property type="entry name" value="START-like_dom_sf"/>
</dbReference>
<evidence type="ECO:0000313" key="1">
    <source>
        <dbReference type="EMBL" id="BBN69853.1"/>
    </source>
</evidence>
<proteinExistence type="predicted"/>
<dbReference type="Proteomes" id="UP000327085">
    <property type="component" value="Chromosome 1"/>
</dbReference>
<dbReference type="PANTHER" id="PTHR33789:SF11">
    <property type="entry name" value="OS05G0202300 PROTEIN"/>
    <property type="match status" value="1"/>
</dbReference>
<reference evidence="3" key="3">
    <citation type="journal article" date="2020" name="Plant J.">
        <title>Transposons played a major role in the diversification between the closely related almond and peach genomes: results from the almond genome sequence.</title>
        <authorList>
            <person name="Alioto T."/>
            <person name="Alexiou K.G."/>
            <person name="Bardil A."/>
            <person name="Barteri F."/>
            <person name="Castanera R."/>
            <person name="Cruz F."/>
            <person name="Dhingra A."/>
            <person name="Duval H."/>
            <person name="Fernandez I Marti A."/>
            <person name="Frias L."/>
            <person name="Galan B."/>
            <person name="Garcia J.L."/>
            <person name="Howad W."/>
            <person name="Gomez-Garrido J."/>
            <person name="Gut M."/>
            <person name="Julca I."/>
            <person name="Morata J."/>
            <person name="Puigdomenech P."/>
            <person name="Ribeca P."/>
            <person name="Rubio Cabetas M.J."/>
            <person name="Vlasova A."/>
            <person name="Wirthensohn M."/>
            <person name="Garcia-Mas J."/>
            <person name="Gabaldon T."/>
            <person name="Casacuberta J.M."/>
            <person name="Arus P."/>
        </authorList>
    </citation>
    <scope>NUCLEOTIDE SEQUENCE [LARGE SCALE GENOMIC DNA]</scope>
    <source>
        <strain evidence="3">cv. Texas</strain>
    </source>
</reference>
<dbReference type="Gramene" id="VVA24848">
    <property type="protein sequence ID" value="VVA24848"/>
    <property type="gene ID" value="Prudul26B024366"/>
</dbReference>
<dbReference type="InParanoid" id="A0A5E4FGT9"/>
<reference evidence="1" key="1">
    <citation type="journal article" date="2019" name="Science">
        <title>Mutation of a bHLH transcription factor allowed almond domestication.</title>
        <authorList>
            <person name="Sanchez-Perez R."/>
            <person name="Pavan S."/>
            <person name="Mazzeo R."/>
            <person name="Moldovan C."/>
            <person name="Aiese Cigliano R."/>
            <person name="Del Cueto J."/>
            <person name="Ricciardi F."/>
            <person name="Lotti C."/>
            <person name="Ricciardi L."/>
            <person name="Dicenta F."/>
            <person name="Lopez-Marques R.L."/>
            <person name="Lindberg Moller B."/>
        </authorList>
    </citation>
    <scope>NUCLEOTIDE SEQUENCE</scope>
</reference>
<dbReference type="InterPro" id="IPR019587">
    <property type="entry name" value="Polyketide_cyclase/dehydratase"/>
</dbReference>
<dbReference type="FunFam" id="3.30.530.20:FF:000064">
    <property type="entry name" value="Lachrymatory-factor synthase"/>
    <property type="match status" value="1"/>
</dbReference>
<dbReference type="AlphaFoldDB" id="A0A5E4FGT9"/>
<accession>A0A5E4FGT9</accession>
<dbReference type="SMR" id="A0A5E4FGT9"/>
<evidence type="ECO:0000313" key="2">
    <source>
        <dbReference type="EMBL" id="VVA24848.1"/>
    </source>
</evidence>
<name>A0A5E4FGT9_PRUDU</name>
<dbReference type="EMBL" id="AP021540">
    <property type="protein sequence ID" value="BBN69853.1"/>
    <property type="molecule type" value="Genomic_DNA"/>
</dbReference>
<dbReference type="InterPro" id="IPR053249">
    <property type="entry name" value="LFS"/>
</dbReference>
<dbReference type="EMBL" id="CABIKO010000087">
    <property type="protein sequence ID" value="VVA24848.1"/>
    <property type="molecule type" value="Genomic_DNA"/>
</dbReference>
<evidence type="ECO:0000313" key="3">
    <source>
        <dbReference type="Proteomes" id="UP000327085"/>
    </source>
</evidence>
<organism evidence="2 3">
    <name type="scientific">Prunus dulcis</name>
    <name type="common">Almond</name>
    <name type="synonym">Amygdalus dulcis</name>
    <dbReference type="NCBI Taxonomy" id="3755"/>
    <lineage>
        <taxon>Eukaryota</taxon>
        <taxon>Viridiplantae</taxon>
        <taxon>Streptophyta</taxon>
        <taxon>Embryophyta</taxon>
        <taxon>Tracheophyta</taxon>
        <taxon>Spermatophyta</taxon>
        <taxon>Magnoliopsida</taxon>
        <taxon>eudicotyledons</taxon>
        <taxon>Gunneridae</taxon>
        <taxon>Pentapetalae</taxon>
        <taxon>rosids</taxon>
        <taxon>fabids</taxon>
        <taxon>Rosales</taxon>
        <taxon>Rosaceae</taxon>
        <taxon>Amygdaloideae</taxon>
        <taxon>Amygdaleae</taxon>
        <taxon>Prunus</taxon>
    </lineage>
</organism>
<dbReference type="Pfam" id="PF10604">
    <property type="entry name" value="Polyketide_cyc2"/>
    <property type="match status" value="1"/>
</dbReference>
<dbReference type="CDD" id="cd07821">
    <property type="entry name" value="PYR_PYL_RCAR_like"/>
    <property type="match status" value="1"/>
</dbReference>
<dbReference type="Gene3D" id="3.30.530.20">
    <property type="match status" value="1"/>
</dbReference>
<dbReference type="OMA" id="GGCRIAW"/>
<dbReference type="GO" id="GO:0004864">
    <property type="term" value="F:protein phosphatase inhibitor activity"/>
    <property type="evidence" value="ECO:0007669"/>
    <property type="project" value="UniProtKB-ARBA"/>
</dbReference>
<dbReference type="FunCoup" id="A0A5E4FGT9">
    <property type="interactions" value="49"/>
</dbReference>
<sequence>MQEQTQPKWEGRTSADLKGPAAEQVWPLLADFCNLHKWFPKLETSYQVGGILGQPGLIRYCATPPADPDDQTTIKWVKEKLLMIDPIKRCLSYEILENNMGFHSYVGTMQVVPIHDIHHDVVLGCKIEWWVVCDPVDGWRLENLLDFLESSLPLVAKTMEHALLSTS</sequence>
<dbReference type="PANTHER" id="PTHR33789">
    <property type="entry name" value="LACHRYMATORY-FACTOR SYNTHASE"/>
    <property type="match status" value="1"/>
</dbReference>
<reference evidence="2" key="2">
    <citation type="submission" date="2019-07" db="EMBL/GenBank/DDBJ databases">
        <authorList>
            <person name="Alioto T."/>
            <person name="Alioto T."/>
            <person name="Gomez Garrido J."/>
        </authorList>
    </citation>
    <scope>NUCLEOTIDE SEQUENCE</scope>
</reference>
<gene>
    <name evidence="2" type="ORF">ALMOND_2B024366</name>
    <name evidence="1" type="ORF">Prudu_1203S000400</name>
</gene>
<dbReference type="SUPFAM" id="SSF55961">
    <property type="entry name" value="Bet v1-like"/>
    <property type="match status" value="1"/>
</dbReference>